<reference evidence="2 3" key="1">
    <citation type="submission" date="2020-06" db="EMBL/GenBank/DDBJ databases">
        <authorList>
            <person name="Li R."/>
            <person name="Bekaert M."/>
        </authorList>
    </citation>
    <scope>NUCLEOTIDE SEQUENCE [LARGE SCALE GENOMIC DNA]</scope>
    <source>
        <strain evidence="3">wild</strain>
    </source>
</reference>
<dbReference type="Gene3D" id="2.40.70.10">
    <property type="entry name" value="Acid Proteases"/>
    <property type="match status" value="1"/>
</dbReference>
<keyword evidence="3" id="KW-1185">Reference proteome</keyword>
<dbReference type="InterPro" id="IPR021109">
    <property type="entry name" value="Peptidase_aspartic_dom_sf"/>
</dbReference>
<evidence type="ECO:0000256" key="1">
    <source>
        <dbReference type="SAM" id="MobiDB-lite"/>
    </source>
</evidence>
<name>A0A6J8AFL5_MYTCO</name>
<gene>
    <name evidence="2" type="ORF">MCOR_7212</name>
</gene>
<protein>
    <submittedName>
        <fullName evidence="2">Uncharacterized protein</fullName>
    </submittedName>
</protein>
<sequence length="306" mass="34309">MQIFNGRGSITWEAFIYQFERTAGRRQWENRKKVCRLLDCLADVALEYARKVNTDDDSKALRKALKQRFSKKDDQTRLEPKHSSEDIKTKILQDIVAVDWPINITLGLLINIIVEDHQINGRSPDQYTRGRSPEQYNRADNEDSETVTLRGLGEQLITGKIIKNTSLNIDRVNIQWNVCKGPLTDDVILGLDILDTLGAVINLSTPTLTINNKVINAAFVNSGGEISIQQVCIKRTITVPPNSEMTVTIKTNKSADQEFILEPCPLTSCVLVSHVDGKGNSCPLTILNDGNRHIRLKKGTPIGYIE</sequence>
<organism evidence="2 3">
    <name type="scientific">Mytilus coruscus</name>
    <name type="common">Sea mussel</name>
    <dbReference type="NCBI Taxonomy" id="42192"/>
    <lineage>
        <taxon>Eukaryota</taxon>
        <taxon>Metazoa</taxon>
        <taxon>Spiralia</taxon>
        <taxon>Lophotrochozoa</taxon>
        <taxon>Mollusca</taxon>
        <taxon>Bivalvia</taxon>
        <taxon>Autobranchia</taxon>
        <taxon>Pteriomorphia</taxon>
        <taxon>Mytilida</taxon>
        <taxon>Mytiloidea</taxon>
        <taxon>Mytilidae</taxon>
        <taxon>Mytilinae</taxon>
        <taxon>Mytilus</taxon>
    </lineage>
</organism>
<evidence type="ECO:0000313" key="2">
    <source>
        <dbReference type="EMBL" id="CAC5367200.1"/>
    </source>
</evidence>
<proteinExistence type="predicted"/>
<dbReference type="EMBL" id="CACVKT020001354">
    <property type="protein sequence ID" value="CAC5367200.1"/>
    <property type="molecule type" value="Genomic_DNA"/>
</dbReference>
<evidence type="ECO:0000313" key="3">
    <source>
        <dbReference type="Proteomes" id="UP000507470"/>
    </source>
</evidence>
<accession>A0A6J8AFL5</accession>
<dbReference type="AlphaFoldDB" id="A0A6J8AFL5"/>
<dbReference type="Proteomes" id="UP000507470">
    <property type="component" value="Unassembled WGS sequence"/>
</dbReference>
<feature type="region of interest" description="Disordered" evidence="1">
    <location>
        <begin position="122"/>
        <end position="144"/>
    </location>
</feature>